<feature type="chain" id="PRO_5041414138" evidence="2">
    <location>
        <begin position="21"/>
        <end position="944"/>
    </location>
</feature>
<sequence length="944" mass="103927">MLALVLFASLTATLVLQLAASDLSSDIEKVTGVRPTVANSSDQSPSRAIIVGTLGKSTLIEQVMNATGLNVSSIEGQWESFMTAIVDNPISGVDSAYVIIGSDKRGTIYALYEHSEQMGVSPWYWWADVPTAGRSEIFLTSCAHGPPTVKYRGIFLNDEQPCLQNWAAEKFTNGTGAALTGSPFNHLFYTKLYELLLRLKANHLWPGFYFYVSAFAVDDPENQRLADVYGIVMGTSHEEPMTRSTPVEWDLFGTGDWNYTTNSQNIYQFWVEGVERAKPYETIYTVGMRGAGDLPLSETTNIELLEKVVADQRQILTDVFSNVSVETIPQVWTLYKEVEGYYDDGMRVPDDITLLWSDDNWGNMRRFPVESERNRSGGAGVYYHVGDPRDYKWITVYEQMSIAVERDATRIWIVNNFSYHTAWDASLWNPDNLNTFVSSWAQREFGLSIPDANIVQDVIANLTRFNARRKPELLNSTTYSLVNYREPLSTAWDTLVGAATRIYDQLPEETKPSFFQLVYHPVVASANLGKMLISAGLNNLRASQARLSTNDLGGPGAGLETEYHTLLDGDDSMMDQTHIGYYYWQQPMMNSMPPITRVPPKKQALARVMRIAPEGTLAAWFVNPQTVQSLRPDHLLPGLATTLISVHKDTTVLHLTIVLDSFDTFPNRFIDVGAGGPVPFTFSITTNVSWVALNATHGEVSPEDPEQRVYVSVSDWNTLDAGDSYANITFTAHADGQPDLSVPVFFVAHNTMPSLASDFSGFVEGAGVVSMEAAHAIRNTSVDGTYWRELPGIGRTLSGMTPWPRTGHDGGNFTAGSGPSLEYDFFTFSDATEATPVTVYVSPSLNANGLDRPLGVAIALDGEVMSSYFIPPAVPGALPDAWDGLDGFVANSIVPIQLSFSGIEPGSHTLKIFMIEPAVVVQKIVIDVGGLESSYLGPPESLFV</sequence>
<dbReference type="Pfam" id="PF17829">
    <property type="entry name" value="GH115_C"/>
    <property type="match status" value="1"/>
</dbReference>
<dbReference type="InterPro" id="IPR041437">
    <property type="entry name" value="GH115_C"/>
</dbReference>
<evidence type="ECO:0000313" key="4">
    <source>
        <dbReference type="EMBL" id="KAK0445619.1"/>
    </source>
</evidence>
<reference evidence="4" key="1">
    <citation type="submission" date="2023-06" db="EMBL/GenBank/DDBJ databases">
        <authorList>
            <consortium name="Lawrence Berkeley National Laboratory"/>
            <person name="Ahrendt S."/>
            <person name="Sahu N."/>
            <person name="Indic B."/>
            <person name="Wong-Bajracharya J."/>
            <person name="Merenyi Z."/>
            <person name="Ke H.-M."/>
            <person name="Monk M."/>
            <person name="Kocsube S."/>
            <person name="Drula E."/>
            <person name="Lipzen A."/>
            <person name="Balint B."/>
            <person name="Henrissat B."/>
            <person name="Andreopoulos B."/>
            <person name="Martin F.M."/>
            <person name="Harder C.B."/>
            <person name="Rigling D."/>
            <person name="Ford K.L."/>
            <person name="Foster G.D."/>
            <person name="Pangilinan J."/>
            <person name="Papanicolaou A."/>
            <person name="Barry K."/>
            <person name="LaButti K."/>
            <person name="Viragh M."/>
            <person name="Koriabine M."/>
            <person name="Yan M."/>
            <person name="Riley R."/>
            <person name="Champramary S."/>
            <person name="Plett K.L."/>
            <person name="Tsai I.J."/>
            <person name="Slot J."/>
            <person name="Sipos G."/>
            <person name="Plett J."/>
            <person name="Nagy L.G."/>
            <person name="Grigoriev I.V."/>
        </authorList>
    </citation>
    <scope>NUCLEOTIDE SEQUENCE</scope>
    <source>
        <strain evidence="4">CCBAS 213</strain>
    </source>
</reference>
<organism evidence="4 5">
    <name type="scientific">Armillaria tabescens</name>
    <name type="common">Ringless honey mushroom</name>
    <name type="synonym">Agaricus tabescens</name>
    <dbReference type="NCBI Taxonomy" id="1929756"/>
    <lineage>
        <taxon>Eukaryota</taxon>
        <taxon>Fungi</taxon>
        <taxon>Dikarya</taxon>
        <taxon>Basidiomycota</taxon>
        <taxon>Agaricomycotina</taxon>
        <taxon>Agaricomycetes</taxon>
        <taxon>Agaricomycetidae</taxon>
        <taxon>Agaricales</taxon>
        <taxon>Marasmiineae</taxon>
        <taxon>Physalacriaceae</taxon>
        <taxon>Desarmillaria</taxon>
    </lineage>
</organism>
<dbReference type="RefSeq" id="XP_060325523.1">
    <property type="nucleotide sequence ID" value="XM_060475828.1"/>
</dbReference>
<protein>
    <submittedName>
        <fullName evidence="4">Glycoside hydrolase family 115 protein</fullName>
    </submittedName>
</protein>
<evidence type="ECO:0000256" key="2">
    <source>
        <dbReference type="SAM" id="SignalP"/>
    </source>
</evidence>
<evidence type="ECO:0000259" key="3">
    <source>
        <dbReference type="Pfam" id="PF17829"/>
    </source>
</evidence>
<evidence type="ECO:0000313" key="5">
    <source>
        <dbReference type="Proteomes" id="UP001175211"/>
    </source>
</evidence>
<dbReference type="Pfam" id="PF15979">
    <property type="entry name" value="Glyco_hydro_115"/>
    <property type="match status" value="1"/>
</dbReference>
<dbReference type="Gene3D" id="3.20.20.520">
    <property type="entry name" value="Glycosyl hydrolase family 115"/>
    <property type="match status" value="1"/>
</dbReference>
<dbReference type="Proteomes" id="UP001175211">
    <property type="component" value="Unassembled WGS sequence"/>
</dbReference>
<dbReference type="InterPro" id="IPR029018">
    <property type="entry name" value="Hex-like_dom2"/>
</dbReference>
<dbReference type="Gene3D" id="3.30.379.10">
    <property type="entry name" value="Chitobiase/beta-hexosaminidase domain 2-like"/>
    <property type="match status" value="1"/>
</dbReference>
<dbReference type="SUPFAM" id="SSF55545">
    <property type="entry name" value="beta-N-acetylhexosaminidase-like domain"/>
    <property type="match status" value="1"/>
</dbReference>
<dbReference type="PANTHER" id="PTHR37842:SF2">
    <property type="entry name" value="GYLCOSYL HYDROLASE 115 C-TERMINAL DOMAIN-CONTAINING PROTEIN"/>
    <property type="match status" value="1"/>
</dbReference>
<keyword evidence="2" id="KW-0732">Signal</keyword>
<dbReference type="AlphaFoldDB" id="A0AA39JN59"/>
<dbReference type="Gene3D" id="2.60.120.1620">
    <property type="match status" value="1"/>
</dbReference>
<dbReference type="EMBL" id="JAUEPS010000049">
    <property type="protein sequence ID" value="KAK0445619.1"/>
    <property type="molecule type" value="Genomic_DNA"/>
</dbReference>
<keyword evidence="1 4" id="KW-0378">Hydrolase</keyword>
<dbReference type="InterPro" id="IPR031924">
    <property type="entry name" value="GH115"/>
</dbReference>
<name>A0AA39JN59_ARMTA</name>
<feature type="signal peptide" evidence="2">
    <location>
        <begin position="1"/>
        <end position="20"/>
    </location>
</feature>
<gene>
    <name evidence="4" type="ORF">EV420DRAFT_1622626</name>
</gene>
<proteinExistence type="predicted"/>
<dbReference type="GeneID" id="85359376"/>
<dbReference type="InterPro" id="IPR042301">
    <property type="entry name" value="GH115_sf"/>
</dbReference>
<accession>A0AA39JN59</accession>
<dbReference type="GO" id="GO:0016787">
    <property type="term" value="F:hydrolase activity"/>
    <property type="evidence" value="ECO:0007669"/>
    <property type="project" value="UniProtKB-KW"/>
</dbReference>
<feature type="domain" description="Gylcosyl hydrolase 115 C-terminal" evidence="3">
    <location>
        <begin position="761"/>
        <end position="940"/>
    </location>
</feature>
<evidence type="ECO:0000256" key="1">
    <source>
        <dbReference type="ARBA" id="ARBA00022801"/>
    </source>
</evidence>
<dbReference type="Gene3D" id="1.20.58.2150">
    <property type="match status" value="1"/>
</dbReference>
<comment type="caution">
    <text evidence="4">The sequence shown here is derived from an EMBL/GenBank/DDBJ whole genome shotgun (WGS) entry which is preliminary data.</text>
</comment>
<keyword evidence="5" id="KW-1185">Reference proteome</keyword>
<dbReference type="PANTHER" id="PTHR37842">
    <property type="match status" value="1"/>
</dbReference>